<evidence type="ECO:0000313" key="2">
    <source>
        <dbReference type="EMBL" id="KAJ7621296.1"/>
    </source>
</evidence>
<dbReference type="Proteomes" id="UP001221142">
    <property type="component" value="Unassembled WGS sequence"/>
</dbReference>
<dbReference type="InterPro" id="IPR001810">
    <property type="entry name" value="F-box_dom"/>
</dbReference>
<proteinExistence type="predicted"/>
<evidence type="ECO:0000313" key="3">
    <source>
        <dbReference type="Proteomes" id="UP001221142"/>
    </source>
</evidence>
<keyword evidence="3" id="KW-1185">Reference proteome</keyword>
<dbReference type="SUPFAM" id="SSF50965">
    <property type="entry name" value="Galactose oxidase, central domain"/>
    <property type="match status" value="1"/>
</dbReference>
<gene>
    <name evidence="2" type="ORF">FB45DRAFT_928884</name>
</gene>
<evidence type="ECO:0000259" key="1">
    <source>
        <dbReference type="PROSITE" id="PS50181"/>
    </source>
</evidence>
<reference evidence="2" key="1">
    <citation type="submission" date="2023-03" db="EMBL/GenBank/DDBJ databases">
        <title>Massive genome expansion in bonnet fungi (Mycena s.s.) driven by repeated elements and novel gene families across ecological guilds.</title>
        <authorList>
            <consortium name="Lawrence Berkeley National Laboratory"/>
            <person name="Harder C.B."/>
            <person name="Miyauchi S."/>
            <person name="Viragh M."/>
            <person name="Kuo A."/>
            <person name="Thoen E."/>
            <person name="Andreopoulos B."/>
            <person name="Lu D."/>
            <person name="Skrede I."/>
            <person name="Drula E."/>
            <person name="Henrissat B."/>
            <person name="Morin E."/>
            <person name="Kohler A."/>
            <person name="Barry K."/>
            <person name="LaButti K."/>
            <person name="Morin E."/>
            <person name="Salamov A."/>
            <person name="Lipzen A."/>
            <person name="Mereny Z."/>
            <person name="Hegedus B."/>
            <person name="Baldrian P."/>
            <person name="Stursova M."/>
            <person name="Weitz H."/>
            <person name="Taylor A."/>
            <person name="Grigoriev I.V."/>
            <person name="Nagy L.G."/>
            <person name="Martin F."/>
            <person name="Kauserud H."/>
        </authorList>
    </citation>
    <scope>NUCLEOTIDE SEQUENCE</scope>
    <source>
        <strain evidence="2">9284</strain>
    </source>
</reference>
<dbReference type="Pfam" id="PF00646">
    <property type="entry name" value="F-box"/>
    <property type="match status" value="1"/>
</dbReference>
<accession>A0AAD7BHV9</accession>
<dbReference type="EMBL" id="JARKIF010000016">
    <property type="protein sequence ID" value="KAJ7621296.1"/>
    <property type="molecule type" value="Genomic_DNA"/>
</dbReference>
<comment type="caution">
    <text evidence="2">The sequence shown here is derived from an EMBL/GenBank/DDBJ whole genome shotgun (WGS) entry which is preliminary data.</text>
</comment>
<name>A0AAD7BHV9_9AGAR</name>
<protein>
    <recommendedName>
        <fullName evidence="1">F-box domain-containing protein</fullName>
    </recommendedName>
</protein>
<sequence length="481" mass="54622">MALLDLPADIILSVLSHCSVSDVISTAMTCRHLHALGFEKSVWLILLTDLKRRGFLDETHTAVLQDLTTQELVNLVKRVVLGPESWWPDEHGVVKPRVAREIVLHPTNVSERNQLVDGGRYLLTHGAATIECWDVVTDTLFWRLPEPPSEDDSQIGDFAAEFRDEDQSLVIMIHRECTVAPEHSIEVIQVDFRTEIHASLLQVRLQKEVYYEIWGLVICGDLCVFSGYGRYTYVIFDWRNQCWLELSNVPLDDYAHGCPFTLELADDNAFLIVGDDTANELRIVHNAALRARLRPISTLSPPPFVLVSDIHPLLTHAFPSTVIQVRFENDFLRPVHELSVCKSPLAMDTYRVWVYITKSYYLPPVSPQESYGKEQRYSPSLLCGFTFSRHGDILRWRETSPPCVAPANLVTHLRRIAFSGHRCVRGEDTALEEHIVPPTACLPGLPNNLPIEYWCPILTTYSGALSFVSKSDSEIMVQYFQ</sequence>
<dbReference type="CDD" id="cd09917">
    <property type="entry name" value="F-box_SF"/>
    <property type="match status" value="1"/>
</dbReference>
<dbReference type="SUPFAM" id="SSF81383">
    <property type="entry name" value="F-box domain"/>
    <property type="match status" value="1"/>
</dbReference>
<dbReference type="InterPro" id="IPR011043">
    <property type="entry name" value="Gal_Oxase/kelch_b-propeller"/>
</dbReference>
<dbReference type="AlphaFoldDB" id="A0AAD7BHV9"/>
<organism evidence="2 3">
    <name type="scientific">Roridomyces roridus</name>
    <dbReference type="NCBI Taxonomy" id="1738132"/>
    <lineage>
        <taxon>Eukaryota</taxon>
        <taxon>Fungi</taxon>
        <taxon>Dikarya</taxon>
        <taxon>Basidiomycota</taxon>
        <taxon>Agaricomycotina</taxon>
        <taxon>Agaricomycetes</taxon>
        <taxon>Agaricomycetidae</taxon>
        <taxon>Agaricales</taxon>
        <taxon>Marasmiineae</taxon>
        <taxon>Mycenaceae</taxon>
        <taxon>Roridomyces</taxon>
    </lineage>
</organism>
<dbReference type="PROSITE" id="PS50181">
    <property type="entry name" value="FBOX"/>
    <property type="match status" value="1"/>
</dbReference>
<feature type="domain" description="F-box" evidence="1">
    <location>
        <begin position="1"/>
        <end position="46"/>
    </location>
</feature>
<dbReference type="InterPro" id="IPR036047">
    <property type="entry name" value="F-box-like_dom_sf"/>
</dbReference>